<organism evidence="3 4">
    <name type="scientific">Flagellimonas ochracea</name>
    <dbReference type="NCBI Taxonomy" id="2696472"/>
    <lineage>
        <taxon>Bacteria</taxon>
        <taxon>Pseudomonadati</taxon>
        <taxon>Bacteroidota</taxon>
        <taxon>Flavobacteriia</taxon>
        <taxon>Flavobacteriales</taxon>
        <taxon>Flavobacteriaceae</taxon>
        <taxon>Flagellimonas</taxon>
    </lineage>
</organism>
<dbReference type="InterPro" id="IPR036291">
    <property type="entry name" value="NAD(P)-bd_dom_sf"/>
</dbReference>
<dbReference type="SUPFAM" id="SSF51735">
    <property type="entry name" value="NAD(P)-binding Rossmann-fold domains"/>
    <property type="match status" value="1"/>
</dbReference>
<comment type="similarity">
    <text evidence="1">Belongs to the short-chain dehydrogenases/reductases (SDR) family.</text>
</comment>
<sequence length="262" mass="28650">MVMETNKRPIALILGGSSGLGAATAQKLGKAGYDLVIVHRDRKADMLEIESFFDQLRQEGIECHSFNNDAVTLPKQQELWTATKSLIKNRKIKVLVHSIAKGNLKPMTGSTGVLTNQDFHLTLQAMAVSLFDWVKLIVEDDFFDSDARVIAFTSEGNSKAWRGYAAVSAAKVSLEAIVRNIALEFASMGIKANCIQAGVTDTKSLRMIPGHEILIEKALKRNPNKRLTSPADVANAVYLLTLPEARWITGTVIKVDGGESLQ</sequence>
<dbReference type="Proteomes" id="UP000667650">
    <property type="component" value="Unassembled WGS sequence"/>
</dbReference>
<evidence type="ECO:0000313" key="4">
    <source>
        <dbReference type="Proteomes" id="UP000667650"/>
    </source>
</evidence>
<accession>A0A964TCE3</accession>
<dbReference type="GO" id="GO:0016491">
    <property type="term" value="F:oxidoreductase activity"/>
    <property type="evidence" value="ECO:0007669"/>
    <property type="project" value="UniProtKB-KW"/>
</dbReference>
<evidence type="ECO:0000256" key="2">
    <source>
        <dbReference type="ARBA" id="ARBA00023002"/>
    </source>
</evidence>
<dbReference type="EMBL" id="JAAABI010000001">
    <property type="protein sequence ID" value="NAY90916.1"/>
    <property type="molecule type" value="Genomic_DNA"/>
</dbReference>
<dbReference type="PANTHER" id="PTHR43477:SF1">
    <property type="entry name" value="DIHYDROANTICAPSIN 7-DEHYDROGENASE"/>
    <property type="match status" value="1"/>
</dbReference>
<reference evidence="3" key="1">
    <citation type="submission" date="2020-01" db="EMBL/GenBank/DDBJ databases">
        <title>Muricauda ochracea sp. nov., isolated from a tidal flat of Garorim bay in Korea.</title>
        <authorList>
            <person name="Kim D."/>
            <person name="Yoo Y."/>
            <person name="Kim J.-J."/>
        </authorList>
    </citation>
    <scope>NUCLEOTIDE SEQUENCE</scope>
    <source>
        <strain evidence="3">JGD-17</strain>
    </source>
</reference>
<dbReference type="Pfam" id="PF13561">
    <property type="entry name" value="adh_short_C2"/>
    <property type="match status" value="1"/>
</dbReference>
<dbReference type="InterPro" id="IPR002347">
    <property type="entry name" value="SDR_fam"/>
</dbReference>
<proteinExistence type="inferred from homology"/>
<protein>
    <submittedName>
        <fullName evidence="3">SDR family oxidoreductase</fullName>
    </submittedName>
</protein>
<dbReference type="AlphaFoldDB" id="A0A964TCE3"/>
<dbReference type="Gene3D" id="3.40.50.720">
    <property type="entry name" value="NAD(P)-binding Rossmann-like Domain"/>
    <property type="match status" value="2"/>
</dbReference>
<dbReference type="PANTHER" id="PTHR43477">
    <property type="entry name" value="DIHYDROANTICAPSIN 7-DEHYDROGENASE"/>
    <property type="match status" value="1"/>
</dbReference>
<evidence type="ECO:0000313" key="3">
    <source>
        <dbReference type="EMBL" id="NAY90916.1"/>
    </source>
</evidence>
<comment type="caution">
    <text evidence="3">The sequence shown here is derived from an EMBL/GenBank/DDBJ whole genome shotgun (WGS) entry which is preliminary data.</text>
</comment>
<dbReference type="PRINTS" id="PR00081">
    <property type="entry name" value="GDHRDH"/>
</dbReference>
<keyword evidence="2" id="KW-0560">Oxidoreductase</keyword>
<keyword evidence="4" id="KW-1185">Reference proteome</keyword>
<dbReference type="InterPro" id="IPR051122">
    <property type="entry name" value="SDR_DHRS6-like"/>
</dbReference>
<gene>
    <name evidence="3" type="ORF">GTQ34_03205</name>
</gene>
<evidence type="ECO:0000256" key="1">
    <source>
        <dbReference type="ARBA" id="ARBA00006484"/>
    </source>
</evidence>
<name>A0A964TCE3_9FLAO</name>